<dbReference type="InterPro" id="IPR027443">
    <property type="entry name" value="IPNS-like_sf"/>
</dbReference>
<proteinExistence type="predicted"/>
<dbReference type="AlphaFoldDB" id="A0A6N2L463"/>
<gene>
    <name evidence="1" type="ORF">SVIM_LOCUS177967</name>
</gene>
<dbReference type="EMBL" id="CAADRP010001112">
    <property type="protein sequence ID" value="VFU35706.1"/>
    <property type="molecule type" value="Genomic_DNA"/>
</dbReference>
<evidence type="ECO:0000313" key="1">
    <source>
        <dbReference type="EMBL" id="VFU35706.1"/>
    </source>
</evidence>
<organism evidence="1">
    <name type="scientific">Salix viminalis</name>
    <name type="common">Common osier</name>
    <name type="synonym">Basket willow</name>
    <dbReference type="NCBI Taxonomy" id="40686"/>
    <lineage>
        <taxon>Eukaryota</taxon>
        <taxon>Viridiplantae</taxon>
        <taxon>Streptophyta</taxon>
        <taxon>Embryophyta</taxon>
        <taxon>Tracheophyta</taxon>
        <taxon>Spermatophyta</taxon>
        <taxon>Magnoliopsida</taxon>
        <taxon>eudicotyledons</taxon>
        <taxon>Gunneridae</taxon>
        <taxon>Pentapetalae</taxon>
        <taxon>rosids</taxon>
        <taxon>fabids</taxon>
        <taxon>Malpighiales</taxon>
        <taxon>Salicaceae</taxon>
        <taxon>Saliceae</taxon>
        <taxon>Salix</taxon>
    </lineage>
</organism>
<dbReference type="SUPFAM" id="SSF51197">
    <property type="entry name" value="Clavaminate synthase-like"/>
    <property type="match status" value="1"/>
</dbReference>
<sequence length="67" mass="7814">MSLYVWSNDTYESVEYKVVVSTEKERFSIPVLLHNPATYQRYNWGNLQRSKGRSSKVTQDPSWVLSG</sequence>
<name>A0A6N2L463_SALVM</name>
<protein>
    <submittedName>
        <fullName evidence="1">Uncharacterized protein</fullName>
    </submittedName>
</protein>
<reference evidence="1" key="1">
    <citation type="submission" date="2019-03" db="EMBL/GenBank/DDBJ databases">
        <authorList>
            <person name="Mank J."/>
            <person name="Almeida P."/>
        </authorList>
    </citation>
    <scope>NUCLEOTIDE SEQUENCE</scope>
    <source>
        <strain evidence="1">78183</strain>
    </source>
</reference>
<dbReference type="Gene3D" id="2.60.120.330">
    <property type="entry name" value="B-lactam Antibiotic, Isopenicillin N Synthase, Chain"/>
    <property type="match status" value="1"/>
</dbReference>
<accession>A0A6N2L463</accession>